<protein>
    <submittedName>
        <fullName evidence="1">Uncharacterized protein</fullName>
    </submittedName>
</protein>
<evidence type="ECO:0000313" key="1">
    <source>
        <dbReference type="EMBL" id="KAF5758582.1"/>
    </source>
</evidence>
<reference evidence="1" key="1">
    <citation type="journal article" date="2017" name="Nature">
        <title>The sunflower genome provides insights into oil metabolism, flowering and Asterid evolution.</title>
        <authorList>
            <person name="Badouin H."/>
            <person name="Gouzy J."/>
            <person name="Grassa C.J."/>
            <person name="Murat F."/>
            <person name="Staton S.E."/>
            <person name="Cottret L."/>
            <person name="Lelandais-Briere C."/>
            <person name="Owens G.L."/>
            <person name="Carrere S."/>
            <person name="Mayjonade B."/>
            <person name="Legrand L."/>
            <person name="Gill N."/>
            <person name="Kane N.C."/>
            <person name="Bowers J.E."/>
            <person name="Hubner S."/>
            <person name="Bellec A."/>
            <person name="Berard A."/>
            <person name="Berges H."/>
            <person name="Blanchet N."/>
            <person name="Boniface M.C."/>
            <person name="Brunel D."/>
            <person name="Catrice O."/>
            <person name="Chaidir N."/>
            <person name="Claudel C."/>
            <person name="Donnadieu C."/>
            <person name="Faraut T."/>
            <person name="Fievet G."/>
            <person name="Helmstetter N."/>
            <person name="King M."/>
            <person name="Knapp S.J."/>
            <person name="Lai Z."/>
            <person name="Le Paslier M.C."/>
            <person name="Lippi Y."/>
            <person name="Lorenzon L."/>
            <person name="Mandel J.R."/>
            <person name="Marage G."/>
            <person name="Marchand G."/>
            <person name="Marquand E."/>
            <person name="Bret-Mestries E."/>
            <person name="Morien E."/>
            <person name="Nambeesan S."/>
            <person name="Nguyen T."/>
            <person name="Pegot-Espagnet P."/>
            <person name="Pouilly N."/>
            <person name="Raftis F."/>
            <person name="Sallet E."/>
            <person name="Schiex T."/>
            <person name="Thomas J."/>
            <person name="Vandecasteele C."/>
            <person name="Vares D."/>
            <person name="Vear F."/>
            <person name="Vautrin S."/>
            <person name="Crespi M."/>
            <person name="Mangin B."/>
            <person name="Burke J.M."/>
            <person name="Salse J."/>
            <person name="Munos S."/>
            <person name="Vincourt P."/>
            <person name="Rieseberg L.H."/>
            <person name="Langlade N.B."/>
        </authorList>
    </citation>
    <scope>NUCLEOTIDE SEQUENCE</scope>
    <source>
        <tissue evidence="1">Leaves</tissue>
    </source>
</reference>
<dbReference type="Proteomes" id="UP000215914">
    <property type="component" value="Unassembled WGS sequence"/>
</dbReference>
<name>A0A9K3DQP8_HELAN</name>
<dbReference type="EMBL" id="MNCJ02000331">
    <property type="protein sequence ID" value="KAF5758582.1"/>
    <property type="molecule type" value="Genomic_DNA"/>
</dbReference>
<comment type="caution">
    <text evidence="1">The sequence shown here is derived from an EMBL/GenBank/DDBJ whole genome shotgun (WGS) entry which is preliminary data.</text>
</comment>
<accession>A0A9K3DQP8</accession>
<reference evidence="1" key="2">
    <citation type="submission" date="2020-06" db="EMBL/GenBank/DDBJ databases">
        <title>Helianthus annuus Genome sequencing and assembly Release 2.</title>
        <authorList>
            <person name="Gouzy J."/>
            <person name="Langlade N."/>
            <person name="Munos S."/>
        </authorList>
    </citation>
    <scope>NUCLEOTIDE SEQUENCE</scope>
    <source>
        <tissue evidence="1">Leaves</tissue>
    </source>
</reference>
<keyword evidence="2" id="KW-1185">Reference proteome</keyword>
<dbReference type="AlphaFoldDB" id="A0A9K3DQP8"/>
<proteinExistence type="predicted"/>
<dbReference type="Gramene" id="mRNA:HanXRQr2_Chr16g0730861">
    <property type="protein sequence ID" value="mRNA:HanXRQr2_Chr16g0730861"/>
    <property type="gene ID" value="HanXRQr2_Chr16g0730861"/>
</dbReference>
<organism evidence="1 2">
    <name type="scientific">Helianthus annuus</name>
    <name type="common">Common sunflower</name>
    <dbReference type="NCBI Taxonomy" id="4232"/>
    <lineage>
        <taxon>Eukaryota</taxon>
        <taxon>Viridiplantae</taxon>
        <taxon>Streptophyta</taxon>
        <taxon>Embryophyta</taxon>
        <taxon>Tracheophyta</taxon>
        <taxon>Spermatophyta</taxon>
        <taxon>Magnoliopsida</taxon>
        <taxon>eudicotyledons</taxon>
        <taxon>Gunneridae</taxon>
        <taxon>Pentapetalae</taxon>
        <taxon>asterids</taxon>
        <taxon>campanulids</taxon>
        <taxon>Asterales</taxon>
        <taxon>Asteraceae</taxon>
        <taxon>Asteroideae</taxon>
        <taxon>Heliantheae alliance</taxon>
        <taxon>Heliantheae</taxon>
        <taxon>Helianthus</taxon>
    </lineage>
</organism>
<gene>
    <name evidence="1" type="ORF">HanXRQr2_Chr16g0730861</name>
</gene>
<sequence>MLNLNSPLCLHRLERKHLLGFLRRLQERSKNNLLLLHWLWNNCGRRKMNG</sequence>
<evidence type="ECO:0000313" key="2">
    <source>
        <dbReference type="Proteomes" id="UP000215914"/>
    </source>
</evidence>